<dbReference type="STRING" id="395961.Cyan7425_2907"/>
<dbReference type="KEGG" id="cyn:Cyan7425_2907"/>
<reference evidence="2" key="1">
    <citation type="submission" date="2009-01" db="EMBL/GenBank/DDBJ databases">
        <title>Complete sequence of chromosome Cyanothece sp. PCC 7425.</title>
        <authorList>
            <consortium name="US DOE Joint Genome Institute"/>
            <person name="Lucas S."/>
            <person name="Copeland A."/>
            <person name="Lapidus A."/>
            <person name="Glavina del Rio T."/>
            <person name="Dalin E."/>
            <person name="Tice H."/>
            <person name="Bruce D."/>
            <person name="Goodwin L."/>
            <person name="Pitluck S."/>
            <person name="Sims D."/>
            <person name="Meineke L."/>
            <person name="Brettin T."/>
            <person name="Detter J.C."/>
            <person name="Han C."/>
            <person name="Larimer F."/>
            <person name="Land M."/>
            <person name="Hauser L."/>
            <person name="Kyrpides N."/>
            <person name="Ovchinnikova G."/>
            <person name="Liberton M."/>
            <person name="Stoeckel J."/>
            <person name="Banerjee A."/>
            <person name="Singh A."/>
            <person name="Page L."/>
            <person name="Sato H."/>
            <person name="Zhao L."/>
            <person name="Sherman L."/>
            <person name="Pakrasi H."/>
            <person name="Richardson P."/>
        </authorList>
    </citation>
    <scope>NUCLEOTIDE SEQUENCE</scope>
    <source>
        <strain evidence="2">PCC 7425</strain>
    </source>
</reference>
<proteinExistence type="predicted"/>
<name>B8HL16_CYAP4</name>
<organism evidence="2">
    <name type="scientific">Cyanothece sp. (strain PCC 7425 / ATCC 29141)</name>
    <dbReference type="NCBI Taxonomy" id="395961"/>
    <lineage>
        <taxon>Bacteria</taxon>
        <taxon>Bacillati</taxon>
        <taxon>Cyanobacteriota</taxon>
        <taxon>Cyanophyceae</taxon>
        <taxon>Gomontiellales</taxon>
        <taxon>Cyanothecaceae</taxon>
        <taxon>Cyanothece</taxon>
    </lineage>
</organism>
<keyword evidence="1" id="KW-0472">Membrane</keyword>
<feature type="transmembrane region" description="Helical" evidence="1">
    <location>
        <begin position="6"/>
        <end position="24"/>
    </location>
</feature>
<protein>
    <submittedName>
        <fullName evidence="2">Uncharacterized protein</fullName>
    </submittedName>
</protein>
<sequence length="69" mass="8277">MRKSLFLFLIGCIAPVIYFLFTSWDRFQGETNFMQNRALFEQIVKYVRAKQYREVSGKYIFPESLPDDI</sequence>
<evidence type="ECO:0000256" key="1">
    <source>
        <dbReference type="SAM" id="Phobius"/>
    </source>
</evidence>
<dbReference type="EMBL" id="CP001344">
    <property type="protein sequence ID" value="ACL45248.1"/>
    <property type="molecule type" value="Genomic_DNA"/>
</dbReference>
<accession>B8HL16</accession>
<evidence type="ECO:0000313" key="2">
    <source>
        <dbReference type="EMBL" id="ACL45248.1"/>
    </source>
</evidence>
<dbReference type="AlphaFoldDB" id="B8HL16"/>
<keyword evidence="1" id="KW-0812">Transmembrane</keyword>
<keyword evidence="1" id="KW-1133">Transmembrane helix</keyword>
<dbReference type="HOGENOM" id="CLU_2768917_0_0_3"/>
<gene>
    <name evidence="2" type="ordered locus">Cyan7425_2907</name>
</gene>